<evidence type="ECO:0000313" key="8">
    <source>
        <dbReference type="Proteomes" id="UP000295680"/>
    </source>
</evidence>
<dbReference type="InterPro" id="IPR000415">
    <property type="entry name" value="Nitroreductase-like"/>
</dbReference>
<evidence type="ECO:0000256" key="4">
    <source>
        <dbReference type="ARBA" id="ARBA00022643"/>
    </source>
</evidence>
<keyword evidence="8" id="KW-1185">Reference proteome</keyword>
<feature type="domain" description="Nitroreductase" evidence="6">
    <location>
        <begin position="19"/>
        <end position="206"/>
    </location>
</feature>
<dbReference type="PANTHER" id="PTHR43673:SF2">
    <property type="entry name" value="NITROREDUCTASE"/>
    <property type="match status" value="1"/>
</dbReference>
<dbReference type="EMBL" id="SLWS01000018">
    <property type="protein sequence ID" value="TCO46634.1"/>
    <property type="molecule type" value="Genomic_DNA"/>
</dbReference>
<evidence type="ECO:0000259" key="6">
    <source>
        <dbReference type="Pfam" id="PF00881"/>
    </source>
</evidence>
<proteinExistence type="inferred from homology"/>
<dbReference type="Pfam" id="PF00881">
    <property type="entry name" value="Nitroreductase"/>
    <property type="match status" value="1"/>
</dbReference>
<dbReference type="AlphaFoldDB" id="A0A4R2ING2"/>
<dbReference type="PANTHER" id="PTHR43673">
    <property type="entry name" value="NAD(P)H NITROREDUCTASE YDGI-RELATED"/>
    <property type="match status" value="1"/>
</dbReference>
<evidence type="ECO:0000256" key="5">
    <source>
        <dbReference type="ARBA" id="ARBA00023002"/>
    </source>
</evidence>
<dbReference type="RefSeq" id="WP_132125765.1">
    <property type="nucleotide sequence ID" value="NZ_SLWS01000018.1"/>
</dbReference>
<name>A0A4R2ING2_9PSEU</name>
<protein>
    <submittedName>
        <fullName evidence="7">Nitroreductase</fullName>
    </submittedName>
</protein>
<dbReference type="SUPFAM" id="SSF55469">
    <property type="entry name" value="FMN-dependent nitroreductase-like"/>
    <property type="match status" value="1"/>
</dbReference>
<keyword evidence="5" id="KW-0560">Oxidoreductase</keyword>
<gene>
    <name evidence="7" type="ORF">EV192_11829</name>
</gene>
<dbReference type="OrthoDB" id="9798230at2"/>
<evidence type="ECO:0000256" key="1">
    <source>
        <dbReference type="ARBA" id="ARBA00001917"/>
    </source>
</evidence>
<organism evidence="7 8">
    <name type="scientific">Actinocrispum wychmicini</name>
    <dbReference type="NCBI Taxonomy" id="1213861"/>
    <lineage>
        <taxon>Bacteria</taxon>
        <taxon>Bacillati</taxon>
        <taxon>Actinomycetota</taxon>
        <taxon>Actinomycetes</taxon>
        <taxon>Pseudonocardiales</taxon>
        <taxon>Pseudonocardiaceae</taxon>
        <taxon>Actinocrispum</taxon>
    </lineage>
</organism>
<dbReference type="GO" id="GO:0016491">
    <property type="term" value="F:oxidoreductase activity"/>
    <property type="evidence" value="ECO:0007669"/>
    <property type="project" value="UniProtKB-KW"/>
</dbReference>
<keyword evidence="3" id="KW-0285">Flavoprotein</keyword>
<evidence type="ECO:0000313" key="7">
    <source>
        <dbReference type="EMBL" id="TCO46634.1"/>
    </source>
</evidence>
<dbReference type="Gene3D" id="3.40.109.10">
    <property type="entry name" value="NADH Oxidase"/>
    <property type="match status" value="1"/>
</dbReference>
<comment type="similarity">
    <text evidence="2">Belongs to the nitroreductase family.</text>
</comment>
<dbReference type="InterPro" id="IPR029479">
    <property type="entry name" value="Nitroreductase"/>
</dbReference>
<reference evidence="7 8" key="1">
    <citation type="submission" date="2019-03" db="EMBL/GenBank/DDBJ databases">
        <title>Genomic Encyclopedia of Type Strains, Phase IV (KMG-IV): sequencing the most valuable type-strain genomes for metagenomic binning, comparative biology and taxonomic classification.</title>
        <authorList>
            <person name="Goeker M."/>
        </authorList>
    </citation>
    <scope>NUCLEOTIDE SEQUENCE [LARGE SCALE GENOMIC DNA]</scope>
    <source>
        <strain evidence="7 8">DSM 45934</strain>
    </source>
</reference>
<evidence type="ECO:0000256" key="3">
    <source>
        <dbReference type="ARBA" id="ARBA00022630"/>
    </source>
</evidence>
<evidence type="ECO:0000256" key="2">
    <source>
        <dbReference type="ARBA" id="ARBA00007118"/>
    </source>
</evidence>
<comment type="cofactor">
    <cofactor evidence="1">
        <name>FMN</name>
        <dbReference type="ChEBI" id="CHEBI:58210"/>
    </cofactor>
</comment>
<sequence>MDSTWDPAVWDTVAGVLGRRHCKRSFVDKPVPRDVLERVLTAASAAPSTRNGQPWQVSVLRGPARQALADKLCAEFDRGVGQHPDYANRLPDPDPATEERARVAGTGVLLAKGIERADQAARQAHLRDNLRFYGAPVEMIMHLPPAAPPGLFLEMGLFLQNVMVGLVACGLGSCPQFSVAGYPDVIRSELGLAPGRIVVCGLAVGYPDETAPVNGFTPGRAELPEYVRWHEG</sequence>
<dbReference type="Proteomes" id="UP000295680">
    <property type="component" value="Unassembled WGS sequence"/>
</dbReference>
<accession>A0A4R2ING2</accession>
<dbReference type="CDD" id="cd02136">
    <property type="entry name" value="PnbA_NfnB-like"/>
    <property type="match status" value="1"/>
</dbReference>
<comment type="caution">
    <text evidence="7">The sequence shown here is derived from an EMBL/GenBank/DDBJ whole genome shotgun (WGS) entry which is preliminary data.</text>
</comment>
<keyword evidence="4" id="KW-0288">FMN</keyword>